<feature type="signal peptide" evidence="1">
    <location>
        <begin position="1"/>
        <end position="19"/>
    </location>
</feature>
<sequence length="173" mass="18376">MKKVLLLSLFVLLGQGLFAQGFQISVNGGLPVGNASDFADFAINVDAAYLFEAGYEFSAGPVIGYSHSFVDFTQTVGPITIDLDDVQFIPLAARGSWNFADAWTFQGDVGYAIGVNDGNDGGFYYSPRIMYWVSPIIGIAAAYRGVAVSNGGWNMLTLGVEFNLGGTSSADVE</sequence>
<reference evidence="2 3" key="1">
    <citation type="submission" date="2016-11" db="EMBL/GenBank/DDBJ databases">
        <title>Trade-off between light-utilization and light-protection in marine flavobacteria.</title>
        <authorList>
            <person name="Kumagai Y."/>
        </authorList>
    </citation>
    <scope>NUCLEOTIDE SEQUENCE [LARGE SCALE GENOMIC DNA]</scope>
    <source>
        <strain evidence="2 3">NBRC 107741</strain>
    </source>
</reference>
<organism evidence="2 3">
    <name type="scientific">Aureitalea marina</name>
    <dbReference type="NCBI Taxonomy" id="930804"/>
    <lineage>
        <taxon>Bacteria</taxon>
        <taxon>Pseudomonadati</taxon>
        <taxon>Bacteroidota</taxon>
        <taxon>Flavobacteriia</taxon>
        <taxon>Flavobacteriales</taxon>
        <taxon>Flavobacteriaceae</taxon>
        <taxon>Aureitalea</taxon>
    </lineage>
</organism>
<feature type="chain" id="PRO_5015560245" description="Outer membrane protein beta-barrel domain-containing protein" evidence="1">
    <location>
        <begin position="20"/>
        <end position="173"/>
    </location>
</feature>
<dbReference type="EMBL" id="MQUB01000001">
    <property type="protein sequence ID" value="PQB04287.1"/>
    <property type="molecule type" value="Genomic_DNA"/>
</dbReference>
<evidence type="ECO:0000313" key="3">
    <source>
        <dbReference type="Proteomes" id="UP000239800"/>
    </source>
</evidence>
<name>A0A2S7KNU9_9FLAO</name>
<dbReference type="RefSeq" id="WP_181039957.1">
    <property type="nucleotide sequence ID" value="NZ_MQUB01000001.1"/>
</dbReference>
<keyword evidence="1" id="KW-0732">Signal</keyword>
<evidence type="ECO:0000256" key="1">
    <source>
        <dbReference type="SAM" id="SignalP"/>
    </source>
</evidence>
<gene>
    <name evidence="2" type="ORF">BST85_04765</name>
</gene>
<proteinExistence type="predicted"/>
<comment type="caution">
    <text evidence="2">The sequence shown here is derived from an EMBL/GenBank/DDBJ whole genome shotgun (WGS) entry which is preliminary data.</text>
</comment>
<accession>A0A2S7KNU9</accession>
<protein>
    <recommendedName>
        <fullName evidence="4">Outer membrane protein beta-barrel domain-containing protein</fullName>
    </recommendedName>
</protein>
<evidence type="ECO:0000313" key="2">
    <source>
        <dbReference type="EMBL" id="PQB04287.1"/>
    </source>
</evidence>
<keyword evidence="3" id="KW-1185">Reference proteome</keyword>
<dbReference type="AlphaFoldDB" id="A0A2S7KNU9"/>
<evidence type="ECO:0008006" key="4">
    <source>
        <dbReference type="Google" id="ProtNLM"/>
    </source>
</evidence>
<dbReference type="Proteomes" id="UP000239800">
    <property type="component" value="Unassembled WGS sequence"/>
</dbReference>